<feature type="transmembrane region" description="Helical" evidence="1">
    <location>
        <begin position="52"/>
        <end position="85"/>
    </location>
</feature>
<keyword evidence="1" id="KW-0812">Transmembrane</keyword>
<protein>
    <submittedName>
        <fullName evidence="2">Uncharacterized protein</fullName>
    </submittedName>
</protein>
<reference evidence="3" key="1">
    <citation type="submission" date="2014-03" db="EMBL/GenBank/DDBJ databases">
        <authorList>
            <person name="Aksoy S."/>
            <person name="Warren W."/>
            <person name="Wilson R.K."/>
        </authorList>
    </citation>
    <scope>NUCLEOTIDE SEQUENCE [LARGE SCALE GENOMIC DNA]</scope>
    <source>
        <strain evidence="3">IAEA</strain>
    </source>
</reference>
<proteinExistence type="predicted"/>
<sequence length="592" mass="59521">MCGICSLLISHLQKLAQIMITSTGADFDVKFKPSPLSITDCAAVVSSLTSPFALIVSCGFLIGLGAVLLAVLLGANLLGAVLVFCPTPPNAPETLVGGVLLVACEVGFAGEGLRGAAAVLVLTVALLPVPTVVLVSALRLVLVVVVVVATVLLNFGAGRAVKVLVVGQELLVALDFVREVVTVVVVLRLPPALLVGADDLTTVLLPAVDGTVAEVVFRICVVSVERGEGGLVFVVDKPNVVGFDGADAGRSFNPPTLVATPGTLRAVVALVVFESGRAAAVAALAVVFVVNFASFVVKPAAGLRAALAGFGLAVTADAVLLAVIGCLTASGFLVIIVEPTFNLAGAVVAPFVLDFLISCVLLAGTFLVAATTAAAAIGAVASRAAASTDLTEASSNFSGAASRGVVSIDLIEISSSNFSGAASSAFVSISSTEASSNFSGAASSAFVSIDLIETSSNFSGAASRGIVSIALVEISSSNFSGVVDTAVVSMGLMGTSSNFSGAASRAFVSLGLIETSSSFSGVASRALVSEEILTGSSSFSQLLVVKISYLSLSSTKGSSKRFSFEKLDILSVKSYAGDMRAISMSSSFSQIN</sequence>
<name>A0A1A9W2T7_9MUSC</name>
<feature type="transmembrane region" description="Helical" evidence="1">
    <location>
        <begin position="116"/>
        <end position="135"/>
    </location>
</feature>
<feature type="transmembrane region" description="Helical" evidence="1">
    <location>
        <begin position="309"/>
        <end position="335"/>
    </location>
</feature>
<dbReference type="VEuPathDB" id="VectorBase:GBRI004298"/>
<evidence type="ECO:0000313" key="3">
    <source>
        <dbReference type="Proteomes" id="UP000091820"/>
    </source>
</evidence>
<dbReference type="EnsemblMetazoa" id="GBRI004298-RA">
    <property type="protein sequence ID" value="GBRI004298-PA"/>
    <property type="gene ID" value="GBRI004298"/>
</dbReference>
<keyword evidence="3" id="KW-1185">Reference proteome</keyword>
<keyword evidence="1" id="KW-1133">Transmembrane helix</keyword>
<organism evidence="2 3">
    <name type="scientific">Glossina brevipalpis</name>
    <dbReference type="NCBI Taxonomy" id="37001"/>
    <lineage>
        <taxon>Eukaryota</taxon>
        <taxon>Metazoa</taxon>
        <taxon>Ecdysozoa</taxon>
        <taxon>Arthropoda</taxon>
        <taxon>Hexapoda</taxon>
        <taxon>Insecta</taxon>
        <taxon>Pterygota</taxon>
        <taxon>Neoptera</taxon>
        <taxon>Endopterygota</taxon>
        <taxon>Diptera</taxon>
        <taxon>Brachycera</taxon>
        <taxon>Muscomorpha</taxon>
        <taxon>Hippoboscoidea</taxon>
        <taxon>Glossinidae</taxon>
        <taxon>Glossina</taxon>
    </lineage>
</organism>
<dbReference type="AlphaFoldDB" id="A0A1A9W2T7"/>
<evidence type="ECO:0000256" key="1">
    <source>
        <dbReference type="SAM" id="Phobius"/>
    </source>
</evidence>
<keyword evidence="1" id="KW-0472">Membrane</keyword>
<reference evidence="2" key="2">
    <citation type="submission" date="2020-05" db="UniProtKB">
        <authorList>
            <consortium name="EnsemblMetazoa"/>
        </authorList>
    </citation>
    <scope>IDENTIFICATION</scope>
    <source>
        <strain evidence="2">IAEA</strain>
    </source>
</reference>
<feature type="transmembrane region" description="Helical" evidence="1">
    <location>
        <begin position="355"/>
        <end position="381"/>
    </location>
</feature>
<feature type="transmembrane region" description="Helical" evidence="1">
    <location>
        <begin position="278"/>
        <end position="297"/>
    </location>
</feature>
<dbReference type="Proteomes" id="UP000091820">
    <property type="component" value="Unassembled WGS sequence"/>
</dbReference>
<accession>A0A1A9W2T7</accession>
<feature type="transmembrane region" description="Helical" evidence="1">
    <location>
        <begin position="140"/>
        <end position="161"/>
    </location>
</feature>
<evidence type="ECO:0000313" key="2">
    <source>
        <dbReference type="EnsemblMetazoa" id="GBRI004298-PA"/>
    </source>
</evidence>